<dbReference type="AlphaFoldDB" id="A0A2P5I1X5"/>
<feature type="region of interest" description="Disordered" evidence="1">
    <location>
        <begin position="1"/>
        <end position="33"/>
    </location>
</feature>
<evidence type="ECO:0000313" key="2">
    <source>
        <dbReference type="EMBL" id="POS76512.1"/>
    </source>
</evidence>
<dbReference type="Proteomes" id="UP000094444">
    <property type="component" value="Unassembled WGS sequence"/>
</dbReference>
<keyword evidence="3" id="KW-1185">Reference proteome</keyword>
<evidence type="ECO:0000313" key="3">
    <source>
        <dbReference type="Proteomes" id="UP000094444"/>
    </source>
</evidence>
<evidence type="ECO:0000256" key="1">
    <source>
        <dbReference type="SAM" id="MobiDB-lite"/>
    </source>
</evidence>
<feature type="compositionally biased region" description="Low complexity" evidence="1">
    <location>
        <begin position="18"/>
        <end position="31"/>
    </location>
</feature>
<sequence>MWVSDTPPEVCSAHTSPGLSDDSGTSTLTSDSEVEARKLTVDEMTQQHRDVITRALFNILFTPAAETTFAQIIDGAPLSQSVLDTRGGIYPPTHPIRDQHLELCSGALDKARKRRPTFDPNDLKFDAGTEAVIKIFYQDFEQYPNGVADIVGYWAEAQVLGGVVLFDRRKPSDREPYEDPDAIFFHSSHKDVTYRIWQLLDTQKKELL</sequence>
<protein>
    <submittedName>
        <fullName evidence="2">Uncharacterized protein</fullName>
    </submittedName>
</protein>
<proteinExistence type="predicted"/>
<reference evidence="2" key="1">
    <citation type="submission" date="2017-09" db="EMBL/GenBank/DDBJ databases">
        <title>Polyketide synthases of a Diaporthe helianthi virulent isolate.</title>
        <authorList>
            <person name="Baroncelli R."/>
        </authorList>
    </citation>
    <scope>NUCLEOTIDE SEQUENCE [LARGE SCALE GENOMIC DNA]</scope>
    <source>
        <strain evidence="2">7/96</strain>
    </source>
</reference>
<dbReference type="OrthoDB" id="5346581at2759"/>
<gene>
    <name evidence="2" type="ORF">DHEL01_v205082</name>
</gene>
<dbReference type="EMBL" id="MAVT02000360">
    <property type="protein sequence ID" value="POS76512.1"/>
    <property type="molecule type" value="Genomic_DNA"/>
</dbReference>
<dbReference type="InParanoid" id="A0A2P5I1X5"/>
<comment type="caution">
    <text evidence="2">The sequence shown here is derived from an EMBL/GenBank/DDBJ whole genome shotgun (WGS) entry which is preliminary data.</text>
</comment>
<organism evidence="2 3">
    <name type="scientific">Diaporthe helianthi</name>
    <dbReference type="NCBI Taxonomy" id="158607"/>
    <lineage>
        <taxon>Eukaryota</taxon>
        <taxon>Fungi</taxon>
        <taxon>Dikarya</taxon>
        <taxon>Ascomycota</taxon>
        <taxon>Pezizomycotina</taxon>
        <taxon>Sordariomycetes</taxon>
        <taxon>Sordariomycetidae</taxon>
        <taxon>Diaporthales</taxon>
        <taxon>Diaporthaceae</taxon>
        <taxon>Diaporthe</taxon>
    </lineage>
</organism>
<name>A0A2P5I1X5_DIAHE</name>
<accession>A0A2P5I1X5</accession>